<dbReference type="Proteomes" id="UP001165122">
    <property type="component" value="Unassembled WGS sequence"/>
</dbReference>
<evidence type="ECO:0000256" key="8">
    <source>
        <dbReference type="ARBA" id="ARBA00023273"/>
    </source>
</evidence>
<dbReference type="GO" id="GO:0005813">
    <property type="term" value="C:centrosome"/>
    <property type="evidence" value="ECO:0007669"/>
    <property type="project" value="UniProtKB-SubCell"/>
</dbReference>
<dbReference type="Pfam" id="PF09398">
    <property type="entry name" value="FOP_dimer"/>
    <property type="match status" value="1"/>
</dbReference>
<protein>
    <recommendedName>
        <fullName evidence="9">Centrosomal protein 43</fullName>
    </recommendedName>
    <alternativeName>
        <fullName evidence="10">FGFR1 oncogene partner</fullName>
    </alternativeName>
</protein>
<evidence type="ECO:0000256" key="10">
    <source>
        <dbReference type="ARBA" id="ARBA00042293"/>
    </source>
</evidence>
<comment type="subcellular location">
    <subcellularLocation>
        <location evidence="1">Cytoplasm</location>
        <location evidence="1">Cytoskeleton</location>
        <location evidence="1">Cilium basal body</location>
    </subcellularLocation>
    <subcellularLocation>
        <location evidence="2">Cytoplasm</location>
        <location evidence="2">Cytoskeleton</location>
        <location evidence="2">Microtubule organizing center</location>
        <location evidence="2">Centrosome</location>
    </subcellularLocation>
</comment>
<keyword evidence="7" id="KW-0206">Cytoskeleton</keyword>
<evidence type="ECO:0000259" key="14">
    <source>
        <dbReference type="Pfam" id="PF09398"/>
    </source>
</evidence>
<evidence type="ECO:0000256" key="11">
    <source>
        <dbReference type="ARBA" id="ARBA00046076"/>
    </source>
</evidence>
<evidence type="ECO:0000256" key="2">
    <source>
        <dbReference type="ARBA" id="ARBA00004300"/>
    </source>
</evidence>
<proteinExistence type="inferred from homology"/>
<feature type="region of interest" description="Disordered" evidence="13">
    <location>
        <begin position="161"/>
        <end position="201"/>
    </location>
</feature>
<evidence type="ECO:0000256" key="12">
    <source>
        <dbReference type="ARBA" id="ARBA00046373"/>
    </source>
</evidence>
<evidence type="ECO:0000256" key="7">
    <source>
        <dbReference type="ARBA" id="ARBA00023212"/>
    </source>
</evidence>
<dbReference type="SMART" id="SM00667">
    <property type="entry name" value="LisH"/>
    <property type="match status" value="1"/>
</dbReference>
<comment type="subunit">
    <text evidence="12">Homodimer. Part of a ternary complex that contains CEP350, CEP43 and MAPRE1. Interacts directly with CEP350 and MAPRE1. Interacts with CEP19. Interacts (via N-terminus) with CEP350 (via C-terminus).</text>
</comment>
<organism evidence="15 16">
    <name type="scientific">Triparma laevis f. longispina</name>
    <dbReference type="NCBI Taxonomy" id="1714387"/>
    <lineage>
        <taxon>Eukaryota</taxon>
        <taxon>Sar</taxon>
        <taxon>Stramenopiles</taxon>
        <taxon>Ochrophyta</taxon>
        <taxon>Bolidophyceae</taxon>
        <taxon>Parmales</taxon>
        <taxon>Triparmaceae</taxon>
        <taxon>Triparma</taxon>
    </lineage>
</organism>
<keyword evidence="6" id="KW-0970">Cilium biogenesis/degradation</keyword>
<dbReference type="PANTHER" id="PTHR15431">
    <property type="entry name" value="FGFR1 ONCOGENE PARTNER/LISH DOMAIN-CONTAINING PROTEIN"/>
    <property type="match status" value="1"/>
</dbReference>
<evidence type="ECO:0000256" key="5">
    <source>
        <dbReference type="ARBA" id="ARBA00022553"/>
    </source>
</evidence>
<dbReference type="OrthoDB" id="5970631at2759"/>
<feature type="domain" description="FGFR1 oncogene partner (FOP) N-terminal dimerisation" evidence="14">
    <location>
        <begin position="56"/>
        <end position="114"/>
    </location>
</feature>
<name>A0A9W7EDW6_9STRA</name>
<dbReference type="GO" id="GO:0034453">
    <property type="term" value="P:microtubule anchoring"/>
    <property type="evidence" value="ECO:0007669"/>
    <property type="project" value="InterPro"/>
</dbReference>
<sequence>MSTASATLKDLSTALHSTLHYKGTISKLTSMVRAEVHSCLDLDSIPPPTLPNENLIINELVLEYLKFNGYGHAASVLRAESGQPKEGSVDVAFVKSELGVSESRSMPALYGIVSVLKKNKSKPATLQGLKQSREFERTSNENDPSKINDFEIDEDHDDFNAEKIAEGSAWAQKGKQPKMTSTMGGGVTGRMDPDPLVFGGY</sequence>
<keyword evidence="16" id="KW-1185">Reference proteome</keyword>
<keyword evidence="8" id="KW-0966">Cell projection</keyword>
<evidence type="ECO:0000256" key="6">
    <source>
        <dbReference type="ARBA" id="ARBA00022794"/>
    </source>
</evidence>
<dbReference type="GO" id="GO:0030030">
    <property type="term" value="P:cell projection organization"/>
    <property type="evidence" value="ECO:0007669"/>
    <property type="project" value="UniProtKB-KW"/>
</dbReference>
<evidence type="ECO:0000256" key="9">
    <source>
        <dbReference type="ARBA" id="ARBA00041026"/>
    </source>
</evidence>
<comment type="caution">
    <text evidence="15">The sequence shown here is derived from an EMBL/GenBank/DDBJ whole genome shotgun (WGS) entry which is preliminary data.</text>
</comment>
<dbReference type="InterPro" id="IPR006594">
    <property type="entry name" value="LisH"/>
</dbReference>
<evidence type="ECO:0000256" key="4">
    <source>
        <dbReference type="ARBA" id="ARBA00022490"/>
    </source>
</evidence>
<comment type="function">
    <text evidence="11">Required for anchoring microtubules to the centrosomes. Required for ciliation.</text>
</comment>
<dbReference type="PANTHER" id="PTHR15431:SF9">
    <property type="entry name" value="CENTROSOMAL PROTEIN 43"/>
    <property type="match status" value="1"/>
</dbReference>
<accession>A0A9W7EDW6</accession>
<comment type="similarity">
    <text evidence="3">Belongs to the CEP43 family.</text>
</comment>
<dbReference type="Gene3D" id="1.20.960.40">
    <property type="match status" value="1"/>
</dbReference>
<keyword evidence="5" id="KW-0597">Phosphoprotein</keyword>
<gene>
    <name evidence="15" type="ORF">TrLO_g15819</name>
</gene>
<dbReference type="EMBL" id="BRXW01000831">
    <property type="protein sequence ID" value="GMH77674.1"/>
    <property type="molecule type" value="Genomic_DNA"/>
</dbReference>
<reference evidence="16" key="1">
    <citation type="journal article" date="2023" name="Commun. Biol.">
        <title>Genome analysis of Parmales, the sister group of diatoms, reveals the evolutionary specialization of diatoms from phago-mixotrophs to photoautotrophs.</title>
        <authorList>
            <person name="Ban H."/>
            <person name="Sato S."/>
            <person name="Yoshikawa S."/>
            <person name="Yamada K."/>
            <person name="Nakamura Y."/>
            <person name="Ichinomiya M."/>
            <person name="Sato N."/>
            <person name="Blanc-Mathieu R."/>
            <person name="Endo H."/>
            <person name="Kuwata A."/>
            <person name="Ogata H."/>
        </authorList>
    </citation>
    <scope>NUCLEOTIDE SEQUENCE [LARGE SCALE GENOMIC DNA]</scope>
    <source>
        <strain evidence="16">NIES 3700</strain>
    </source>
</reference>
<evidence type="ECO:0000313" key="15">
    <source>
        <dbReference type="EMBL" id="GMH77674.1"/>
    </source>
</evidence>
<keyword evidence="4" id="KW-0963">Cytoplasm</keyword>
<evidence type="ECO:0000256" key="3">
    <source>
        <dbReference type="ARBA" id="ARBA00005385"/>
    </source>
</evidence>
<evidence type="ECO:0000256" key="1">
    <source>
        <dbReference type="ARBA" id="ARBA00004120"/>
    </source>
</evidence>
<dbReference type="PROSITE" id="PS50896">
    <property type="entry name" value="LISH"/>
    <property type="match status" value="1"/>
</dbReference>
<dbReference type="InterPro" id="IPR018993">
    <property type="entry name" value="FOP_dimerisation-dom_N"/>
</dbReference>
<dbReference type="AlphaFoldDB" id="A0A9W7EDW6"/>
<evidence type="ECO:0000256" key="13">
    <source>
        <dbReference type="SAM" id="MobiDB-lite"/>
    </source>
</evidence>
<evidence type="ECO:0000313" key="16">
    <source>
        <dbReference type="Proteomes" id="UP001165122"/>
    </source>
</evidence>